<organism evidence="2 3">
    <name type="scientific">Candidatus Daviesbacteria bacterium RIFCSPHIGHO2_12_FULL_43_11</name>
    <dbReference type="NCBI Taxonomy" id="1797780"/>
    <lineage>
        <taxon>Bacteria</taxon>
        <taxon>Candidatus Daviesiibacteriota</taxon>
    </lineage>
</organism>
<comment type="caution">
    <text evidence="2">The sequence shown here is derived from an EMBL/GenBank/DDBJ whole genome shotgun (WGS) entry which is preliminary data.</text>
</comment>
<gene>
    <name evidence="2" type="ORF">A3E45_03265</name>
</gene>
<evidence type="ECO:0000256" key="1">
    <source>
        <dbReference type="SAM" id="Phobius"/>
    </source>
</evidence>
<name>A0A1F5K2G4_9BACT</name>
<sequence length="91" mass="9808">MDPQAFQSYPTEKKLFSRKNIIALLAVGILFLSVPFAVKLVQEQQELRSKASGGDVINFTGPGVECKGNECTTTEATINIELRAPAPTTAP</sequence>
<proteinExistence type="predicted"/>
<protein>
    <submittedName>
        <fullName evidence="2">Uncharacterized protein</fullName>
    </submittedName>
</protein>
<feature type="transmembrane region" description="Helical" evidence="1">
    <location>
        <begin position="20"/>
        <end position="41"/>
    </location>
</feature>
<reference evidence="2 3" key="1">
    <citation type="journal article" date="2016" name="Nat. Commun.">
        <title>Thousands of microbial genomes shed light on interconnected biogeochemical processes in an aquifer system.</title>
        <authorList>
            <person name="Anantharaman K."/>
            <person name="Brown C.T."/>
            <person name="Hug L.A."/>
            <person name="Sharon I."/>
            <person name="Castelle C.J."/>
            <person name="Probst A.J."/>
            <person name="Thomas B.C."/>
            <person name="Singh A."/>
            <person name="Wilkins M.J."/>
            <person name="Karaoz U."/>
            <person name="Brodie E.L."/>
            <person name="Williams K.H."/>
            <person name="Hubbard S.S."/>
            <person name="Banfield J.F."/>
        </authorList>
    </citation>
    <scope>NUCLEOTIDE SEQUENCE [LARGE SCALE GENOMIC DNA]</scope>
</reference>
<dbReference type="EMBL" id="MFDH01000028">
    <property type="protein sequence ID" value="OGE35122.1"/>
    <property type="molecule type" value="Genomic_DNA"/>
</dbReference>
<accession>A0A1F5K2G4</accession>
<dbReference type="Proteomes" id="UP000176405">
    <property type="component" value="Unassembled WGS sequence"/>
</dbReference>
<evidence type="ECO:0000313" key="3">
    <source>
        <dbReference type="Proteomes" id="UP000176405"/>
    </source>
</evidence>
<evidence type="ECO:0000313" key="2">
    <source>
        <dbReference type="EMBL" id="OGE35122.1"/>
    </source>
</evidence>
<keyword evidence="1" id="KW-0472">Membrane</keyword>
<keyword evidence="1" id="KW-0812">Transmembrane</keyword>
<keyword evidence="1" id="KW-1133">Transmembrane helix</keyword>
<dbReference type="AlphaFoldDB" id="A0A1F5K2G4"/>